<dbReference type="GO" id="GO:0008652">
    <property type="term" value="P:amino acid biosynthetic process"/>
    <property type="evidence" value="ECO:0007669"/>
    <property type="project" value="UniProtKB-KW"/>
</dbReference>
<comment type="cofactor">
    <cofactor evidence="11">
        <name>Mg(2+)</name>
        <dbReference type="ChEBI" id="CHEBI:18420"/>
    </cofactor>
    <text evidence="11">Binds 1 Mg(2+) ion per subunit.</text>
</comment>
<feature type="compositionally biased region" description="Low complexity" evidence="12">
    <location>
        <begin position="495"/>
        <end position="528"/>
    </location>
</feature>
<evidence type="ECO:0000256" key="8">
    <source>
        <dbReference type="ARBA" id="ARBA00022840"/>
    </source>
</evidence>
<feature type="compositionally biased region" description="Basic residues" evidence="12">
    <location>
        <begin position="530"/>
        <end position="541"/>
    </location>
</feature>
<feature type="binding site" evidence="11">
    <location>
        <position position="87"/>
    </location>
    <ligand>
        <name>substrate</name>
    </ligand>
</feature>
<feature type="region of interest" description="Disordered" evidence="12">
    <location>
        <begin position="252"/>
        <end position="555"/>
    </location>
</feature>
<dbReference type="Gene3D" id="3.40.50.300">
    <property type="entry name" value="P-loop containing nucleotide triphosphate hydrolases"/>
    <property type="match status" value="1"/>
</dbReference>
<feature type="binding site" evidence="11">
    <location>
        <position position="23"/>
    </location>
    <ligand>
        <name>Mg(2+)</name>
        <dbReference type="ChEBI" id="CHEBI:18420"/>
    </ligand>
</feature>
<dbReference type="PANTHER" id="PTHR21087:SF16">
    <property type="entry name" value="SHIKIMATE KINASE 1, CHLOROPLASTIC"/>
    <property type="match status" value="1"/>
</dbReference>
<dbReference type="Proteomes" id="UP000316331">
    <property type="component" value="Unassembled WGS sequence"/>
</dbReference>
<comment type="catalytic activity">
    <reaction evidence="10 11">
        <text>shikimate + ATP = 3-phosphoshikimate + ADP + H(+)</text>
        <dbReference type="Rhea" id="RHEA:13121"/>
        <dbReference type="ChEBI" id="CHEBI:15378"/>
        <dbReference type="ChEBI" id="CHEBI:30616"/>
        <dbReference type="ChEBI" id="CHEBI:36208"/>
        <dbReference type="ChEBI" id="CHEBI:145989"/>
        <dbReference type="ChEBI" id="CHEBI:456216"/>
        <dbReference type="EC" id="2.7.1.71"/>
    </reaction>
</comment>
<comment type="subunit">
    <text evidence="11">Monomer.</text>
</comment>
<evidence type="ECO:0000256" key="10">
    <source>
        <dbReference type="ARBA" id="ARBA00048567"/>
    </source>
</evidence>
<feature type="region of interest" description="Disordered" evidence="12">
    <location>
        <begin position="176"/>
        <end position="232"/>
    </location>
</feature>
<keyword evidence="11" id="KW-0479">Metal-binding</keyword>
<feature type="compositionally biased region" description="Polar residues" evidence="12">
    <location>
        <begin position="359"/>
        <end position="380"/>
    </location>
</feature>
<evidence type="ECO:0000256" key="9">
    <source>
        <dbReference type="ARBA" id="ARBA00023141"/>
    </source>
</evidence>
<keyword evidence="8 11" id="KW-0067">ATP-binding</keyword>
<evidence type="ECO:0000256" key="5">
    <source>
        <dbReference type="ARBA" id="ARBA00022679"/>
    </source>
</evidence>
<keyword evidence="14" id="KW-1185">Reference proteome</keyword>
<feature type="compositionally biased region" description="Basic residues" evidence="12">
    <location>
        <begin position="385"/>
        <end position="396"/>
    </location>
</feature>
<dbReference type="InterPro" id="IPR023000">
    <property type="entry name" value="Shikimate_kinase_CS"/>
</dbReference>
<keyword evidence="11" id="KW-0460">Magnesium</keyword>
<reference evidence="13 14" key="1">
    <citation type="submission" date="2019-06" db="EMBL/GenBank/DDBJ databases">
        <title>Sequencing the genomes of 1000 actinobacteria strains.</title>
        <authorList>
            <person name="Klenk H.-P."/>
        </authorList>
    </citation>
    <scope>NUCLEOTIDE SEQUENCE [LARGE SCALE GENOMIC DNA]</scope>
    <source>
        <strain evidence="13 14">DSM 103495</strain>
    </source>
</reference>
<dbReference type="GO" id="GO:0005524">
    <property type="term" value="F:ATP binding"/>
    <property type="evidence" value="ECO:0007669"/>
    <property type="project" value="UniProtKB-UniRule"/>
</dbReference>
<dbReference type="GO" id="GO:0000287">
    <property type="term" value="F:magnesium ion binding"/>
    <property type="evidence" value="ECO:0007669"/>
    <property type="project" value="UniProtKB-UniRule"/>
</dbReference>
<dbReference type="EMBL" id="VFPG01000001">
    <property type="protein sequence ID" value="TQM31865.1"/>
    <property type="molecule type" value="Genomic_DNA"/>
</dbReference>
<evidence type="ECO:0000256" key="1">
    <source>
        <dbReference type="ARBA" id="ARBA00004842"/>
    </source>
</evidence>
<keyword evidence="11" id="KW-0963">Cytoplasm</keyword>
<feature type="compositionally biased region" description="Basic residues" evidence="12">
    <location>
        <begin position="207"/>
        <end position="223"/>
    </location>
</feature>
<feature type="binding site" evidence="11">
    <location>
        <position position="65"/>
    </location>
    <ligand>
        <name>substrate</name>
    </ligand>
</feature>
<dbReference type="InterPro" id="IPR000623">
    <property type="entry name" value="Shikimate_kinase/TSH1"/>
</dbReference>
<feature type="compositionally biased region" description="Low complexity" evidence="12">
    <location>
        <begin position="450"/>
        <end position="460"/>
    </location>
</feature>
<evidence type="ECO:0000313" key="14">
    <source>
        <dbReference type="Proteomes" id="UP000316331"/>
    </source>
</evidence>
<feature type="binding site" evidence="11">
    <location>
        <position position="41"/>
    </location>
    <ligand>
        <name>substrate</name>
    </ligand>
</feature>
<feature type="binding site" evidence="11">
    <location>
        <position position="160"/>
    </location>
    <ligand>
        <name>ATP</name>
        <dbReference type="ChEBI" id="CHEBI:30616"/>
    </ligand>
</feature>
<sequence length="555" mass="57441">MIVQTDPRAPRVVLVGPPGAGKSTIGRKLAKELGVDLYDTDAGIERETGRTIPEIFAADGEPEFRRIEERVVRRAILAERGVVSLGGGAVLSKDTRALLRNRTVVYLEISVAEGLRRTGASNQRPLLNGDDPGAKYRELMRKRRPLYREVATVRVRTDGRSPGRVVRMILDKLGLEPAAPSADPEPEVTATGGGTGLKPEGQGSSRSRARRRARARAAARRAAAKNGVAAADQTAAAIRDNCGSAAKQTDAATKDTGTAAMNNSSAGKTSTAENTAAAEVKNSTGVDNRGRANDTSAADKENGSAARKLSGTTGRVDAATKRSHIGDSGVAAEDSSAAARADHSTTDAVTEGRGATGDRGTQSGSAGRASDASNAGSTPEGTASGRRRRPRRRRPSARTSSGEPSRTEFTAPAAEPQARSWLPRLIASGARPEDTGATPTSGRARRPRACRPAGAPNPAGSHVSGVPVVGQADSTTPAPKNAEPATPPAAGGNQSARSRALRRAGSGAPADPTARTAAAESATKTSSSGRARRARARRARARALEQSARTESEQQ</sequence>
<dbReference type="SUPFAM" id="SSF52540">
    <property type="entry name" value="P-loop containing nucleoside triphosphate hydrolases"/>
    <property type="match status" value="1"/>
</dbReference>
<organism evidence="13 14">
    <name type="scientific">Nocardia bhagyanarayanae</name>
    <dbReference type="NCBI Taxonomy" id="1215925"/>
    <lineage>
        <taxon>Bacteria</taxon>
        <taxon>Bacillati</taxon>
        <taxon>Actinomycetota</taxon>
        <taxon>Actinomycetes</taxon>
        <taxon>Mycobacteriales</taxon>
        <taxon>Nocardiaceae</taxon>
        <taxon>Nocardia</taxon>
    </lineage>
</organism>
<evidence type="ECO:0000256" key="11">
    <source>
        <dbReference type="HAMAP-Rule" id="MF_00109"/>
    </source>
</evidence>
<dbReference type="EC" id="2.7.1.71" evidence="3 11"/>
<feature type="binding site" evidence="11">
    <location>
        <begin position="19"/>
        <end position="24"/>
    </location>
    <ligand>
        <name>ATP</name>
        <dbReference type="ChEBI" id="CHEBI:30616"/>
    </ligand>
</feature>
<keyword evidence="6 11" id="KW-0547">Nucleotide-binding</keyword>
<evidence type="ECO:0000256" key="6">
    <source>
        <dbReference type="ARBA" id="ARBA00022741"/>
    </source>
</evidence>
<proteinExistence type="inferred from homology"/>
<dbReference type="PROSITE" id="PS01128">
    <property type="entry name" value="SHIKIMATE_KINASE"/>
    <property type="match status" value="1"/>
</dbReference>
<feature type="binding site" evidence="11">
    <location>
        <position position="124"/>
    </location>
    <ligand>
        <name>ATP</name>
        <dbReference type="ChEBI" id="CHEBI:30616"/>
    </ligand>
</feature>
<evidence type="ECO:0000256" key="4">
    <source>
        <dbReference type="ARBA" id="ARBA00022605"/>
    </source>
</evidence>
<dbReference type="AlphaFoldDB" id="A0A543FD91"/>
<keyword evidence="4 11" id="KW-0028">Amino-acid biosynthesis</keyword>
<comment type="similarity">
    <text evidence="2 11">Belongs to the shikimate kinase family.</text>
</comment>
<dbReference type="CDD" id="cd00464">
    <property type="entry name" value="SK"/>
    <property type="match status" value="1"/>
</dbReference>
<keyword evidence="7 11" id="KW-0418">Kinase</keyword>
<accession>A0A543FD91</accession>
<name>A0A543FD91_9NOCA</name>
<comment type="subcellular location">
    <subcellularLocation>
        <location evidence="11">Cytoplasm</location>
    </subcellularLocation>
</comment>
<evidence type="ECO:0000256" key="7">
    <source>
        <dbReference type="ARBA" id="ARBA00022777"/>
    </source>
</evidence>
<evidence type="ECO:0000256" key="12">
    <source>
        <dbReference type="SAM" id="MobiDB-lite"/>
    </source>
</evidence>
<feature type="compositionally biased region" description="Low complexity" evidence="12">
    <location>
        <begin position="327"/>
        <end position="339"/>
    </location>
</feature>
<dbReference type="InterPro" id="IPR027417">
    <property type="entry name" value="P-loop_NTPase"/>
</dbReference>
<gene>
    <name evidence="11" type="primary">aroK</name>
    <name evidence="13" type="ORF">FB390_3535</name>
</gene>
<dbReference type="GO" id="GO:0004765">
    <property type="term" value="F:shikimate kinase activity"/>
    <property type="evidence" value="ECO:0007669"/>
    <property type="project" value="UniProtKB-UniRule"/>
</dbReference>
<feature type="compositionally biased region" description="Basic and acidic residues" evidence="12">
    <location>
        <begin position="288"/>
        <end position="302"/>
    </location>
</feature>
<dbReference type="PANTHER" id="PTHR21087">
    <property type="entry name" value="SHIKIMATE KINASE"/>
    <property type="match status" value="1"/>
</dbReference>
<comment type="pathway">
    <text evidence="1 11">Metabolic intermediate biosynthesis; chorismate biosynthesis; chorismate from D-erythrose 4-phosphate and phosphoenolpyruvate: step 5/7.</text>
</comment>
<keyword evidence="5 11" id="KW-0808">Transferase</keyword>
<dbReference type="GO" id="GO:0005829">
    <property type="term" value="C:cytosol"/>
    <property type="evidence" value="ECO:0007669"/>
    <property type="project" value="TreeGrafter"/>
</dbReference>
<dbReference type="InterPro" id="IPR031322">
    <property type="entry name" value="Shikimate/glucono_kinase"/>
</dbReference>
<feature type="binding site" evidence="11">
    <location>
        <position position="143"/>
    </location>
    <ligand>
        <name>substrate</name>
    </ligand>
</feature>
<dbReference type="GO" id="GO:0009073">
    <property type="term" value="P:aromatic amino acid family biosynthetic process"/>
    <property type="evidence" value="ECO:0007669"/>
    <property type="project" value="UniProtKB-KW"/>
</dbReference>
<comment type="caution">
    <text evidence="13">The sequence shown here is derived from an EMBL/GenBank/DDBJ whole genome shotgun (WGS) entry which is preliminary data.</text>
</comment>
<evidence type="ECO:0000256" key="3">
    <source>
        <dbReference type="ARBA" id="ARBA00012154"/>
    </source>
</evidence>
<dbReference type="PRINTS" id="PR01100">
    <property type="entry name" value="SHIKIMTKNASE"/>
</dbReference>
<evidence type="ECO:0000313" key="13">
    <source>
        <dbReference type="EMBL" id="TQM31865.1"/>
    </source>
</evidence>
<dbReference type="UniPathway" id="UPA00053">
    <property type="reaction ID" value="UER00088"/>
</dbReference>
<dbReference type="Pfam" id="PF01202">
    <property type="entry name" value="SKI"/>
    <property type="match status" value="1"/>
</dbReference>
<dbReference type="HAMAP" id="MF_00109">
    <property type="entry name" value="Shikimate_kinase"/>
    <property type="match status" value="1"/>
</dbReference>
<feature type="compositionally biased region" description="Polar residues" evidence="12">
    <location>
        <begin position="261"/>
        <end position="274"/>
    </location>
</feature>
<evidence type="ECO:0000256" key="2">
    <source>
        <dbReference type="ARBA" id="ARBA00006997"/>
    </source>
</evidence>
<dbReference type="GO" id="GO:0009423">
    <property type="term" value="P:chorismate biosynthetic process"/>
    <property type="evidence" value="ECO:0007669"/>
    <property type="project" value="UniProtKB-UniRule"/>
</dbReference>
<protein>
    <recommendedName>
        <fullName evidence="3 11">Shikimate kinase</fullName>
        <shortName evidence="11">SK</shortName>
        <ecNumber evidence="3 11">2.7.1.71</ecNumber>
    </recommendedName>
</protein>
<keyword evidence="9 11" id="KW-0057">Aromatic amino acid biosynthesis</keyword>
<comment type="function">
    <text evidence="11">Catalyzes the specific phosphorylation of the 3-hydroxyl group of shikimic acid using ATP as a cosubstrate.</text>
</comment>